<reference evidence="2" key="1">
    <citation type="submission" date="2021-06" db="EMBL/GenBank/DDBJ databases">
        <authorList>
            <person name="Kallberg Y."/>
            <person name="Tangrot J."/>
            <person name="Rosling A."/>
        </authorList>
    </citation>
    <scope>NUCLEOTIDE SEQUENCE</scope>
    <source>
        <strain evidence="2">FL966</strain>
    </source>
</reference>
<comment type="caution">
    <text evidence="2">The sequence shown here is derived from an EMBL/GenBank/DDBJ whole genome shotgun (WGS) entry which is preliminary data.</text>
</comment>
<evidence type="ECO:0000313" key="3">
    <source>
        <dbReference type="Proteomes" id="UP000789759"/>
    </source>
</evidence>
<dbReference type="EMBL" id="CAJVQA010002952">
    <property type="protein sequence ID" value="CAG8561697.1"/>
    <property type="molecule type" value="Genomic_DNA"/>
</dbReference>
<keyword evidence="3" id="KW-1185">Reference proteome</keyword>
<feature type="region of interest" description="Disordered" evidence="1">
    <location>
        <begin position="49"/>
        <end position="71"/>
    </location>
</feature>
<evidence type="ECO:0000256" key="1">
    <source>
        <dbReference type="SAM" id="MobiDB-lite"/>
    </source>
</evidence>
<dbReference type="Proteomes" id="UP000789759">
    <property type="component" value="Unassembled WGS sequence"/>
</dbReference>
<accession>A0A9N9FTT4</accession>
<gene>
    <name evidence="2" type="ORF">CPELLU_LOCUS5231</name>
</gene>
<sequence>MYGTKNAEVSADHLKNMKNVATTISKHLVSNINNAEKKNMNNHHNGNFENTENKATTSQATSFISTESDTSELFTGKRKTNGFNVVKDHVDRENNVIRKRTYVCQHGRYYESNSNKETGTKKM</sequence>
<dbReference type="OrthoDB" id="2435800at2759"/>
<proteinExistence type="predicted"/>
<evidence type="ECO:0000313" key="2">
    <source>
        <dbReference type="EMBL" id="CAG8561697.1"/>
    </source>
</evidence>
<feature type="compositionally biased region" description="Polar residues" evidence="1">
    <location>
        <begin position="54"/>
        <end position="71"/>
    </location>
</feature>
<dbReference type="AlphaFoldDB" id="A0A9N9FTT4"/>
<name>A0A9N9FTT4_9GLOM</name>
<organism evidence="2 3">
    <name type="scientific">Cetraspora pellucida</name>
    <dbReference type="NCBI Taxonomy" id="1433469"/>
    <lineage>
        <taxon>Eukaryota</taxon>
        <taxon>Fungi</taxon>
        <taxon>Fungi incertae sedis</taxon>
        <taxon>Mucoromycota</taxon>
        <taxon>Glomeromycotina</taxon>
        <taxon>Glomeromycetes</taxon>
        <taxon>Diversisporales</taxon>
        <taxon>Gigasporaceae</taxon>
        <taxon>Cetraspora</taxon>
    </lineage>
</organism>
<protein>
    <submittedName>
        <fullName evidence="2">12187_t:CDS:1</fullName>
    </submittedName>
</protein>